<evidence type="ECO:0000256" key="5">
    <source>
        <dbReference type="ARBA" id="ARBA00022927"/>
    </source>
</evidence>
<comment type="caution">
    <text evidence="12">Lacks conserved residue(s) required for the propagation of feature annotation.</text>
</comment>
<evidence type="ECO:0000256" key="6">
    <source>
        <dbReference type="ARBA" id="ARBA00022989"/>
    </source>
</evidence>
<dbReference type="InterPro" id="IPR055344">
    <property type="entry name" value="SecD_SecF_C_bact"/>
</dbReference>
<dbReference type="RefSeq" id="WP_161699419.1">
    <property type="nucleotide sequence ID" value="NZ_JAAAMU010000007.1"/>
</dbReference>
<feature type="transmembrane region" description="Helical" evidence="12">
    <location>
        <begin position="566"/>
        <end position="589"/>
    </location>
</feature>
<feature type="domain" description="Protein export membrane protein SecD/SecF C-terminal" evidence="14">
    <location>
        <begin position="517"/>
        <end position="702"/>
    </location>
</feature>
<dbReference type="GO" id="GO:0043952">
    <property type="term" value="P:protein transport by the Sec complex"/>
    <property type="evidence" value="ECO:0007669"/>
    <property type="project" value="UniProtKB-UniRule"/>
</dbReference>
<dbReference type="FunFam" id="1.20.1640.10:FF:000024">
    <property type="entry name" value="Multifunctional fusion protein"/>
    <property type="match status" value="1"/>
</dbReference>
<dbReference type="NCBIfam" id="TIGR00916">
    <property type="entry name" value="2A0604s01"/>
    <property type="match status" value="2"/>
</dbReference>
<keyword evidence="8 12" id="KW-0472">Membrane</keyword>
<evidence type="ECO:0000256" key="3">
    <source>
        <dbReference type="ARBA" id="ARBA00022475"/>
    </source>
</evidence>
<dbReference type="NCBIfam" id="TIGR01129">
    <property type="entry name" value="secD"/>
    <property type="match status" value="1"/>
</dbReference>
<reference evidence="17 18" key="1">
    <citation type="submission" date="2020-01" db="EMBL/GenBank/DDBJ databases">
        <title>Paenibacillus soybeanensis sp. nov. isolated from the nodules of soybean (Glycine max(L.) Merr).</title>
        <authorList>
            <person name="Wang H."/>
        </authorList>
    </citation>
    <scope>NUCLEOTIDE SEQUENCE [LARGE SCALE GENOMIC DNA]</scope>
    <source>
        <strain evidence="17 18">DSM 23054</strain>
    </source>
</reference>
<evidence type="ECO:0000259" key="14">
    <source>
        <dbReference type="Pfam" id="PF02355"/>
    </source>
</evidence>
<comment type="subunit">
    <text evidence="12">Forms a complex with SecF. Part of the essential Sec protein translocation apparatus which comprises SecA, SecYEG and auxiliary proteins SecDF. Other proteins may also be involved.</text>
</comment>
<dbReference type="PANTHER" id="PTHR30081:SF1">
    <property type="entry name" value="PROTEIN TRANSLOCASE SUBUNIT SECD"/>
    <property type="match status" value="1"/>
</dbReference>
<feature type="transmembrane region" description="Helical" evidence="12">
    <location>
        <begin position="595"/>
        <end position="616"/>
    </location>
</feature>
<feature type="transmembrane region" description="Helical" evidence="12">
    <location>
        <begin position="263"/>
        <end position="280"/>
    </location>
</feature>
<feature type="domain" description="SecDF P1 head subdomain" evidence="16">
    <location>
        <begin position="123"/>
        <end position="217"/>
    </location>
</feature>
<evidence type="ECO:0000259" key="16">
    <source>
        <dbReference type="Pfam" id="PF22599"/>
    </source>
</evidence>
<dbReference type="InterPro" id="IPR022813">
    <property type="entry name" value="SecD/SecF_arch_bac"/>
</dbReference>
<keyword evidence="5 12" id="KW-0653">Protein transport</keyword>
<protein>
    <recommendedName>
        <fullName evidence="12 13">Multifunctional fusion protein</fullName>
    </recommendedName>
    <domain>
        <recommendedName>
            <fullName evidence="12">Protein translocase subunit SecD</fullName>
        </recommendedName>
    </domain>
    <domain>
        <recommendedName>
            <fullName evidence="13">Protein-export membrane protein SecF</fullName>
        </recommendedName>
    </domain>
</protein>
<dbReference type="OrthoDB" id="9805019at2"/>
<evidence type="ECO:0000313" key="17">
    <source>
        <dbReference type="EMBL" id="NBC70464.1"/>
    </source>
</evidence>
<feature type="transmembrane region" description="Helical" evidence="12">
    <location>
        <begin position="544"/>
        <end position="561"/>
    </location>
</feature>
<keyword evidence="18" id="KW-1185">Reference proteome</keyword>
<dbReference type="InterPro" id="IPR054384">
    <property type="entry name" value="SecDF_P1_head"/>
</dbReference>
<dbReference type="GO" id="GO:0005886">
    <property type="term" value="C:plasma membrane"/>
    <property type="evidence" value="ECO:0007669"/>
    <property type="project" value="UniProtKB-SubCell"/>
</dbReference>
<comment type="similarity">
    <text evidence="11">In the N-terminal section; belongs to the SecD/SecF family. SecD subfamily.</text>
</comment>
<dbReference type="NCBIfam" id="TIGR00966">
    <property type="entry name" value="transloc_SecF"/>
    <property type="match status" value="1"/>
</dbReference>
<keyword evidence="4 12" id="KW-0812">Transmembrane</keyword>
<organism evidence="17 18">
    <name type="scientific">Paenibacillus sacheonensis</name>
    <dbReference type="NCBI Taxonomy" id="742054"/>
    <lineage>
        <taxon>Bacteria</taxon>
        <taxon>Bacillati</taxon>
        <taxon>Bacillota</taxon>
        <taxon>Bacilli</taxon>
        <taxon>Bacillales</taxon>
        <taxon>Paenibacillaceae</taxon>
        <taxon>Paenibacillus</taxon>
    </lineage>
</organism>
<evidence type="ECO:0000256" key="13">
    <source>
        <dbReference type="HAMAP-Rule" id="MF_01464"/>
    </source>
</evidence>
<dbReference type="Pfam" id="PF02355">
    <property type="entry name" value="SecD_SecF_C"/>
    <property type="match status" value="2"/>
</dbReference>
<dbReference type="InterPro" id="IPR048634">
    <property type="entry name" value="SecD_SecF_C"/>
</dbReference>
<evidence type="ECO:0000313" key="18">
    <source>
        <dbReference type="Proteomes" id="UP000558113"/>
    </source>
</evidence>
<sequence>MRNYSKRLLPFTITVLFLLTFMFTTVSPIIGNLKLGLDLKGGFEILYQVRPIDSGGKVTKGLLLATERTVEKRINISKVAEPDITIEGTDRIRVKIAGVSDQTKLRELIGQPAYLTFKDERGRTVLDGHDLSPNGAGIGYDNLNRAEVIVTFKDPDKLKRVTEANLDKPLSILMDDKVVSSPIVQTVINNGSSAISSRGLNEATEMKDLLNAGSLPAKLVEKQVSTVSPSLGEEALQKTLFAGYLASAAILLFMLVVYRLAGLVANLTITGFAYICFVFLDWMNAALTLSGIAGFILAIGMAVDANIITYERIKEELQDGKSLRSACRNGARASFSTIADAHLTTLIAALVLMTIGTNSVKGFAVVLMMTIIVSLFTNVYGSRFLLWLLLRKDAVRSPLWFDAGRIRRSSNQTRRLPNFVKWSRRCLIVSALVLAAGLVTIGSKGLNLGVDYQAGTRLELYIGHPFETNDITKILHEEIPSVGMKPVVKTGEKGMSAATTFSKPIPLAKLDAIEGKVKQQYGQQASKQESTVDPVIAEESVKKAVYAILIASGGVVLYTAIRFHYLYGIACIVALIHDILLPVALFSVFRLEVDLTFIAAMLTIVGYSLNDTIVIFDRIRRNMKKTAISSASELEALVNLSLRQTMRRSLYTVLTVFISTAGLLLFGGESIRLFSLALLFGLISGAYSSIFIAAQVWLMLYKRKYLFRKA</sequence>
<feature type="domain" description="Protein export membrane protein SecD/SecF C-terminal" evidence="14">
    <location>
        <begin position="219"/>
        <end position="386"/>
    </location>
</feature>
<evidence type="ECO:0000256" key="2">
    <source>
        <dbReference type="ARBA" id="ARBA00022448"/>
    </source>
</evidence>
<dbReference type="PRINTS" id="PR01755">
    <property type="entry name" value="SECFTRNLCASE"/>
</dbReference>
<evidence type="ECO:0000256" key="4">
    <source>
        <dbReference type="ARBA" id="ARBA00022692"/>
    </source>
</evidence>
<dbReference type="Gene3D" id="3.30.70.3220">
    <property type="match status" value="1"/>
</dbReference>
<evidence type="ECO:0000256" key="1">
    <source>
        <dbReference type="ARBA" id="ARBA00004651"/>
    </source>
</evidence>
<feature type="transmembrane region" description="Helical" evidence="12">
    <location>
        <begin position="286"/>
        <end position="310"/>
    </location>
</feature>
<evidence type="ECO:0000256" key="11">
    <source>
        <dbReference type="ARBA" id="ARBA00061053"/>
    </source>
</evidence>
<evidence type="ECO:0000256" key="10">
    <source>
        <dbReference type="ARBA" id="ARBA00060856"/>
    </source>
</evidence>
<dbReference type="HAMAP" id="MF_01464_B">
    <property type="entry name" value="SecF_B"/>
    <property type="match status" value="1"/>
</dbReference>
<dbReference type="Proteomes" id="UP000558113">
    <property type="component" value="Unassembled WGS sequence"/>
</dbReference>
<dbReference type="Pfam" id="PF22599">
    <property type="entry name" value="SecDF_P1_head"/>
    <property type="match status" value="1"/>
</dbReference>
<comment type="similarity">
    <text evidence="12">Belongs to the SecD/SecF family. SecD subfamily.</text>
</comment>
<name>A0A7X4YS10_9BACL</name>
<dbReference type="InterPro" id="IPR022645">
    <property type="entry name" value="SecD/SecF_bac"/>
</dbReference>
<dbReference type="InterPro" id="IPR005791">
    <property type="entry name" value="SecD"/>
</dbReference>
<dbReference type="AlphaFoldDB" id="A0A7X4YS10"/>
<keyword evidence="6 12" id="KW-1133">Transmembrane helix</keyword>
<dbReference type="InterPro" id="IPR022646">
    <property type="entry name" value="SecD/SecF_CS"/>
</dbReference>
<comment type="subcellular location">
    <subcellularLocation>
        <location evidence="1 12">Cell membrane</location>
        <topology evidence="1 12">Multi-pass membrane protein</topology>
    </subcellularLocation>
</comment>
<dbReference type="PANTHER" id="PTHR30081">
    <property type="entry name" value="PROTEIN-EXPORT MEMBRANE PROTEIN SEC"/>
    <property type="match status" value="1"/>
</dbReference>
<keyword evidence="7 12" id="KW-0811">Translocation</keyword>
<dbReference type="Gene3D" id="1.20.1640.10">
    <property type="entry name" value="Multidrug efflux transporter AcrB transmembrane domain"/>
    <property type="match status" value="2"/>
</dbReference>
<comment type="function">
    <text evidence="9 12">Part of the Sec protein translocase complex. Interacts with the SecYEG preprotein conducting channel. SecDF uses the proton motive force (PMF) to complete protein translocation after the ATP-dependent function of SecA.</text>
</comment>
<accession>A0A7X4YS10</accession>
<dbReference type="HAMAP" id="MF_01463_B">
    <property type="entry name" value="SecD_B"/>
    <property type="match status" value="1"/>
</dbReference>
<keyword evidence="3 12" id="KW-1003">Cell membrane</keyword>
<dbReference type="EMBL" id="JAAAMU010000007">
    <property type="protein sequence ID" value="NBC70464.1"/>
    <property type="molecule type" value="Genomic_DNA"/>
</dbReference>
<evidence type="ECO:0000256" key="12">
    <source>
        <dbReference type="HAMAP-Rule" id="MF_01463"/>
    </source>
</evidence>
<comment type="similarity">
    <text evidence="13">Belongs to the SecD/SecF family. SecF subfamily.</text>
</comment>
<comment type="similarity">
    <text evidence="10">In the C-terminal section; belongs to the SecD/SecF family. SecF subfamily.</text>
</comment>
<evidence type="ECO:0000256" key="7">
    <source>
        <dbReference type="ARBA" id="ARBA00023010"/>
    </source>
</evidence>
<comment type="subunit">
    <text evidence="13">Forms a complex with SecD. Part of the essential Sec protein translocation apparatus which comprises SecA, SecYEG and auxiliary proteins SecDF. Other proteins may also be involved.</text>
</comment>
<dbReference type="GO" id="GO:0015450">
    <property type="term" value="F:protein-transporting ATPase activity"/>
    <property type="evidence" value="ECO:0007669"/>
    <property type="project" value="InterPro"/>
</dbReference>
<dbReference type="InterPro" id="IPR005665">
    <property type="entry name" value="SecF_bac"/>
</dbReference>
<feature type="transmembrane region" description="Helical" evidence="12">
    <location>
        <begin position="673"/>
        <end position="700"/>
    </location>
</feature>
<gene>
    <name evidence="12 17" type="primary">secD</name>
    <name evidence="13" type="synonym">secF</name>
    <name evidence="17" type="ORF">GT003_15795</name>
</gene>
<dbReference type="InterPro" id="IPR048631">
    <property type="entry name" value="SecD_1st"/>
</dbReference>
<dbReference type="Pfam" id="PF07549">
    <property type="entry name" value="Sec_GG"/>
    <property type="match status" value="1"/>
</dbReference>
<evidence type="ECO:0000256" key="8">
    <source>
        <dbReference type="ARBA" id="ARBA00023136"/>
    </source>
</evidence>
<dbReference type="Pfam" id="PF21760">
    <property type="entry name" value="SecD_1st"/>
    <property type="match status" value="1"/>
</dbReference>
<proteinExistence type="inferred from homology"/>
<keyword evidence="2 12" id="KW-0813">Transport</keyword>
<feature type="transmembrane region" description="Helical" evidence="12">
    <location>
        <begin position="331"/>
        <end position="356"/>
    </location>
</feature>
<dbReference type="GO" id="GO:0006605">
    <property type="term" value="P:protein targeting"/>
    <property type="evidence" value="ECO:0007669"/>
    <property type="project" value="UniProtKB-UniRule"/>
</dbReference>
<feature type="transmembrane region" description="Helical" evidence="12">
    <location>
        <begin position="422"/>
        <end position="442"/>
    </location>
</feature>
<feature type="transmembrane region" description="Helical" evidence="12">
    <location>
        <begin position="649"/>
        <end position="667"/>
    </location>
</feature>
<evidence type="ECO:0000256" key="9">
    <source>
        <dbReference type="ARBA" id="ARBA00059018"/>
    </source>
</evidence>
<comment type="caution">
    <text evidence="17">The sequence shown here is derived from an EMBL/GenBank/DDBJ whole genome shotgun (WGS) entry which is preliminary data.</text>
</comment>
<dbReference type="SUPFAM" id="SSF82866">
    <property type="entry name" value="Multidrug efflux transporter AcrB transmembrane domain"/>
    <property type="match status" value="2"/>
</dbReference>
<evidence type="ECO:0000259" key="15">
    <source>
        <dbReference type="Pfam" id="PF21760"/>
    </source>
</evidence>
<feature type="domain" description="Protein translocase subunit SecDF P1" evidence="15">
    <location>
        <begin position="68"/>
        <end position="120"/>
    </location>
</feature>
<dbReference type="GO" id="GO:0065002">
    <property type="term" value="P:intracellular protein transmembrane transport"/>
    <property type="evidence" value="ECO:0007669"/>
    <property type="project" value="UniProtKB-UniRule"/>
</dbReference>
<feature type="transmembrane region" description="Helical" evidence="12">
    <location>
        <begin position="240"/>
        <end position="258"/>
    </location>
</feature>
<feature type="transmembrane region" description="Helical" evidence="12">
    <location>
        <begin position="362"/>
        <end position="390"/>
    </location>
</feature>